<dbReference type="GO" id="GO:0005737">
    <property type="term" value="C:cytoplasm"/>
    <property type="evidence" value="ECO:0007669"/>
    <property type="project" value="UniProtKB-ARBA"/>
</dbReference>
<dbReference type="PROSITE" id="PS00745">
    <property type="entry name" value="RF_PROK_I"/>
    <property type="match status" value="1"/>
</dbReference>
<dbReference type="PANTHER" id="PTHR43116:SF3">
    <property type="entry name" value="CLASS I PEPTIDE CHAIN RELEASE FACTOR"/>
    <property type="match status" value="1"/>
</dbReference>
<gene>
    <name evidence="4" type="ORF">COU89_03185</name>
</gene>
<name>A0A2M8KU39_9BACT</name>
<dbReference type="Gene3D" id="3.30.160.20">
    <property type="match status" value="1"/>
</dbReference>
<comment type="similarity">
    <text evidence="1">Belongs to the prokaryotic/mitochondrial release factor family.</text>
</comment>
<dbReference type="Proteomes" id="UP000231569">
    <property type="component" value="Unassembled WGS sequence"/>
</dbReference>
<evidence type="ECO:0000259" key="3">
    <source>
        <dbReference type="PROSITE" id="PS00745"/>
    </source>
</evidence>
<keyword evidence="2" id="KW-0488">Methylation</keyword>
<evidence type="ECO:0000313" key="4">
    <source>
        <dbReference type="EMBL" id="PJE63455.1"/>
    </source>
</evidence>
<dbReference type="PANTHER" id="PTHR43116">
    <property type="entry name" value="PEPTIDE CHAIN RELEASE FACTOR 2"/>
    <property type="match status" value="1"/>
</dbReference>
<dbReference type="AlphaFoldDB" id="A0A2M8KU39"/>
<dbReference type="Pfam" id="PF03462">
    <property type="entry name" value="PCRF"/>
    <property type="match status" value="1"/>
</dbReference>
<organism evidence="4 5">
    <name type="scientific">Candidatus Roizmanbacteria bacterium CG10_big_fil_rev_8_21_14_0_10_45_7</name>
    <dbReference type="NCBI Taxonomy" id="1974854"/>
    <lineage>
        <taxon>Bacteria</taxon>
        <taxon>Candidatus Roizmaniibacteriota</taxon>
    </lineage>
</organism>
<dbReference type="Pfam" id="PF00472">
    <property type="entry name" value="RF-1"/>
    <property type="match status" value="1"/>
</dbReference>
<dbReference type="SUPFAM" id="SSF75620">
    <property type="entry name" value="Release factor"/>
    <property type="match status" value="1"/>
</dbReference>
<reference evidence="5" key="1">
    <citation type="submission" date="2017-09" db="EMBL/GenBank/DDBJ databases">
        <title>Depth-based differentiation of microbial function through sediment-hosted aquifers and enrichment of novel symbionts in the deep terrestrial subsurface.</title>
        <authorList>
            <person name="Probst A.J."/>
            <person name="Ladd B."/>
            <person name="Jarett J.K."/>
            <person name="Geller-Mcgrath D.E."/>
            <person name="Sieber C.M.K."/>
            <person name="Emerson J.B."/>
            <person name="Anantharaman K."/>
            <person name="Thomas B.C."/>
            <person name="Malmstrom R."/>
            <person name="Stieglmeier M."/>
            <person name="Klingl A."/>
            <person name="Woyke T."/>
            <person name="Ryan C.M."/>
            <person name="Banfield J.F."/>
        </authorList>
    </citation>
    <scope>NUCLEOTIDE SEQUENCE [LARGE SCALE GENOMIC DNA]</scope>
</reference>
<dbReference type="EMBL" id="PFEE01000066">
    <property type="protein sequence ID" value="PJE63455.1"/>
    <property type="molecule type" value="Genomic_DNA"/>
</dbReference>
<proteinExistence type="inferred from homology"/>
<dbReference type="InterPro" id="IPR000352">
    <property type="entry name" value="Pep_chain_release_fac_I"/>
</dbReference>
<dbReference type="Gene3D" id="1.20.58.410">
    <property type="entry name" value="Release factor"/>
    <property type="match status" value="1"/>
</dbReference>
<feature type="non-terminal residue" evidence="4">
    <location>
        <position position="257"/>
    </location>
</feature>
<evidence type="ECO:0000313" key="5">
    <source>
        <dbReference type="Proteomes" id="UP000231569"/>
    </source>
</evidence>
<dbReference type="Gene3D" id="3.30.70.1660">
    <property type="match status" value="1"/>
</dbReference>
<dbReference type="InterPro" id="IPR005139">
    <property type="entry name" value="PCRF"/>
</dbReference>
<accession>A0A2M8KU39</accession>
<dbReference type="GO" id="GO:0003747">
    <property type="term" value="F:translation release factor activity"/>
    <property type="evidence" value="ECO:0007669"/>
    <property type="project" value="InterPro"/>
</dbReference>
<dbReference type="InterPro" id="IPR045853">
    <property type="entry name" value="Pep_chain_release_fac_I_sf"/>
</dbReference>
<protein>
    <submittedName>
        <fullName evidence="4">Peptide chain release factor 2</fullName>
    </submittedName>
</protein>
<feature type="domain" description="Prokaryotic-type class I peptide chain release factors" evidence="3">
    <location>
        <begin position="220"/>
        <end position="236"/>
    </location>
</feature>
<evidence type="ECO:0000256" key="1">
    <source>
        <dbReference type="ARBA" id="ARBA00010835"/>
    </source>
</evidence>
<sequence length="257" mass="29272">MIVNNELQQRLHNLVERSNIPQKKEKLAALTKESEDPKLWSDQEHARKVLKRQSELQQFIDDFEMMELLALEPDEKALEKLVKQYEKLLLFSGPYDGNDVIFSIHAGQGGTEAMDWASMLYRMYTNYIEKKGWRYEVVDRVDGEEAGIKSVIINVYGTFAAGSAYGHLKAEAGTHRLVRLSPFNANSLRQTSFSLVEVLPIIEEKEVVFNEGDLDWQFYRAGGHGGQNVNKVATAVRLTHKPSGLVVTCQQERSQQQ</sequence>
<comment type="caution">
    <text evidence="4">The sequence shown here is derived from an EMBL/GenBank/DDBJ whole genome shotgun (WGS) entry which is preliminary data.</text>
</comment>
<dbReference type="SMART" id="SM00937">
    <property type="entry name" value="PCRF"/>
    <property type="match status" value="1"/>
</dbReference>
<evidence type="ECO:0000256" key="2">
    <source>
        <dbReference type="ARBA" id="ARBA00022481"/>
    </source>
</evidence>